<keyword evidence="1" id="KW-0677">Repeat</keyword>
<dbReference type="KEGG" id="smo:SELMODRAFT_115547"/>
<dbReference type="Proteomes" id="UP000001514">
    <property type="component" value="Unassembled WGS sequence"/>
</dbReference>
<keyword evidence="4" id="KW-1185">Reference proteome</keyword>
<dbReference type="Pfam" id="PF01535">
    <property type="entry name" value="PPR"/>
    <property type="match status" value="1"/>
</dbReference>
<evidence type="ECO:0008006" key="5">
    <source>
        <dbReference type="Google" id="ProtNLM"/>
    </source>
</evidence>
<dbReference type="Pfam" id="PF13812">
    <property type="entry name" value="PPR_3"/>
    <property type="match status" value="1"/>
</dbReference>
<dbReference type="AlphaFoldDB" id="D8SEV0"/>
<proteinExistence type="predicted"/>
<accession>D8SEV0</accession>
<dbReference type="InterPro" id="IPR046960">
    <property type="entry name" value="PPR_At4g14850-like_plant"/>
</dbReference>
<feature type="repeat" description="PPR" evidence="2">
    <location>
        <begin position="5"/>
        <end position="39"/>
    </location>
</feature>
<dbReference type="InterPro" id="IPR002885">
    <property type="entry name" value="PPR_rpt"/>
</dbReference>
<dbReference type="eggNOG" id="KOG4197">
    <property type="taxonomic scope" value="Eukaryota"/>
</dbReference>
<evidence type="ECO:0000313" key="4">
    <source>
        <dbReference type="Proteomes" id="UP000001514"/>
    </source>
</evidence>
<dbReference type="Gene3D" id="1.25.40.10">
    <property type="entry name" value="Tetratricopeptide repeat domain"/>
    <property type="match status" value="2"/>
</dbReference>
<dbReference type="EMBL" id="GL377616">
    <property type="protein sequence ID" value="EFJ17040.1"/>
    <property type="molecule type" value="Genomic_DNA"/>
</dbReference>
<evidence type="ECO:0000313" key="3">
    <source>
        <dbReference type="EMBL" id="EFJ17040.1"/>
    </source>
</evidence>
<dbReference type="GO" id="GO:0003723">
    <property type="term" value="F:RNA binding"/>
    <property type="evidence" value="ECO:0007669"/>
    <property type="project" value="InterPro"/>
</dbReference>
<sequence>MPEKNPQAWNALLAAYARNGDVGRAKQVFDRHLAPNLISWNTIIAAYARSEEERFVDTAKRLFDSMPLRNIISWNSMLLAYSRGSKDLETVEQFFDLMPERSLVSFCHILSAVAACGESIQLKRLLDSMPERNLISLTTALSGFALFRDLPGAISLFHSMPEVDLIATNVMLLAYARSGYLLRCKDFFDSMRYKSIVSYTTVTLLAVLYACSHGGEISDARLRFQSISLDFGVKLSKYHHRSFADVLARSNNLCGARDLMESMPFVPDSSDWKNFLGACKSWNDFKEGAQASKLALEKKEVQDGGCYIFLAAIDPFKVS</sequence>
<evidence type="ECO:0000256" key="2">
    <source>
        <dbReference type="PROSITE-ProRule" id="PRU00708"/>
    </source>
</evidence>
<dbReference type="InParanoid" id="D8SEV0"/>
<protein>
    <recommendedName>
        <fullName evidence="5">Pentacotripeptide-repeat region of PRORP domain-containing protein</fullName>
    </recommendedName>
</protein>
<name>D8SEV0_SELML</name>
<dbReference type="InterPro" id="IPR011990">
    <property type="entry name" value="TPR-like_helical_dom_sf"/>
</dbReference>
<dbReference type="NCBIfam" id="TIGR00756">
    <property type="entry name" value="PPR"/>
    <property type="match status" value="1"/>
</dbReference>
<dbReference type="Gramene" id="EFJ17040">
    <property type="protein sequence ID" value="EFJ17040"/>
    <property type="gene ID" value="SELMODRAFT_115547"/>
</dbReference>
<dbReference type="PROSITE" id="PS51375">
    <property type="entry name" value="PPR"/>
    <property type="match status" value="2"/>
</dbReference>
<dbReference type="PANTHER" id="PTHR47926:SF382">
    <property type="entry name" value="PENTACOTRIPEPTIDE-REPEAT REGION OF PRORP DOMAIN-CONTAINING PROTEIN"/>
    <property type="match status" value="1"/>
</dbReference>
<feature type="repeat" description="PPR" evidence="2">
    <location>
        <begin position="70"/>
        <end position="105"/>
    </location>
</feature>
<organism evidence="4">
    <name type="scientific">Selaginella moellendorffii</name>
    <name type="common">Spikemoss</name>
    <dbReference type="NCBI Taxonomy" id="88036"/>
    <lineage>
        <taxon>Eukaryota</taxon>
        <taxon>Viridiplantae</taxon>
        <taxon>Streptophyta</taxon>
        <taxon>Embryophyta</taxon>
        <taxon>Tracheophyta</taxon>
        <taxon>Lycopodiopsida</taxon>
        <taxon>Selaginellales</taxon>
        <taxon>Selaginellaceae</taxon>
        <taxon>Selaginella</taxon>
    </lineage>
</organism>
<evidence type="ECO:0000256" key="1">
    <source>
        <dbReference type="ARBA" id="ARBA00022737"/>
    </source>
</evidence>
<gene>
    <name evidence="3" type="ORF">SELMODRAFT_115547</name>
</gene>
<dbReference type="HOGENOM" id="CLU_002706_0_0_1"/>
<dbReference type="GO" id="GO:0009451">
    <property type="term" value="P:RNA modification"/>
    <property type="evidence" value="ECO:0007669"/>
    <property type="project" value="InterPro"/>
</dbReference>
<dbReference type="PANTHER" id="PTHR47926">
    <property type="entry name" value="PENTATRICOPEPTIDE REPEAT-CONTAINING PROTEIN"/>
    <property type="match status" value="1"/>
</dbReference>
<reference evidence="3 4" key="1">
    <citation type="journal article" date="2011" name="Science">
        <title>The Selaginella genome identifies genetic changes associated with the evolution of vascular plants.</title>
        <authorList>
            <person name="Banks J.A."/>
            <person name="Nishiyama T."/>
            <person name="Hasebe M."/>
            <person name="Bowman J.L."/>
            <person name="Gribskov M."/>
            <person name="dePamphilis C."/>
            <person name="Albert V.A."/>
            <person name="Aono N."/>
            <person name="Aoyama T."/>
            <person name="Ambrose B.A."/>
            <person name="Ashton N.W."/>
            <person name="Axtell M.J."/>
            <person name="Barker E."/>
            <person name="Barker M.S."/>
            <person name="Bennetzen J.L."/>
            <person name="Bonawitz N.D."/>
            <person name="Chapple C."/>
            <person name="Cheng C."/>
            <person name="Correa L.G."/>
            <person name="Dacre M."/>
            <person name="DeBarry J."/>
            <person name="Dreyer I."/>
            <person name="Elias M."/>
            <person name="Engstrom E.M."/>
            <person name="Estelle M."/>
            <person name="Feng L."/>
            <person name="Finet C."/>
            <person name="Floyd S.K."/>
            <person name="Frommer W.B."/>
            <person name="Fujita T."/>
            <person name="Gramzow L."/>
            <person name="Gutensohn M."/>
            <person name="Harholt J."/>
            <person name="Hattori M."/>
            <person name="Heyl A."/>
            <person name="Hirai T."/>
            <person name="Hiwatashi Y."/>
            <person name="Ishikawa M."/>
            <person name="Iwata M."/>
            <person name="Karol K.G."/>
            <person name="Koehler B."/>
            <person name="Kolukisaoglu U."/>
            <person name="Kubo M."/>
            <person name="Kurata T."/>
            <person name="Lalonde S."/>
            <person name="Li K."/>
            <person name="Li Y."/>
            <person name="Litt A."/>
            <person name="Lyons E."/>
            <person name="Manning G."/>
            <person name="Maruyama T."/>
            <person name="Michael T.P."/>
            <person name="Mikami K."/>
            <person name="Miyazaki S."/>
            <person name="Morinaga S."/>
            <person name="Murata T."/>
            <person name="Mueller-Roeber B."/>
            <person name="Nelson D.R."/>
            <person name="Obara M."/>
            <person name="Oguri Y."/>
            <person name="Olmstead R.G."/>
            <person name="Onodera N."/>
            <person name="Petersen B.L."/>
            <person name="Pils B."/>
            <person name="Prigge M."/>
            <person name="Rensing S.A."/>
            <person name="Riano-Pachon D.M."/>
            <person name="Roberts A.W."/>
            <person name="Sato Y."/>
            <person name="Scheller H.V."/>
            <person name="Schulz B."/>
            <person name="Schulz C."/>
            <person name="Shakirov E.V."/>
            <person name="Shibagaki N."/>
            <person name="Shinohara N."/>
            <person name="Shippen D.E."/>
            <person name="Soerensen I."/>
            <person name="Sotooka R."/>
            <person name="Sugimoto N."/>
            <person name="Sugita M."/>
            <person name="Sumikawa N."/>
            <person name="Tanurdzic M."/>
            <person name="Theissen G."/>
            <person name="Ulvskov P."/>
            <person name="Wakazuki S."/>
            <person name="Weng J.K."/>
            <person name="Willats W.W."/>
            <person name="Wipf D."/>
            <person name="Wolf P.G."/>
            <person name="Yang L."/>
            <person name="Zimmer A.D."/>
            <person name="Zhu Q."/>
            <person name="Mitros T."/>
            <person name="Hellsten U."/>
            <person name="Loque D."/>
            <person name="Otillar R."/>
            <person name="Salamov A."/>
            <person name="Schmutz J."/>
            <person name="Shapiro H."/>
            <person name="Lindquist E."/>
            <person name="Lucas S."/>
            <person name="Rokhsar D."/>
            <person name="Grigoriev I.V."/>
        </authorList>
    </citation>
    <scope>NUCLEOTIDE SEQUENCE [LARGE SCALE GENOMIC DNA]</scope>
</reference>